<name>A0A9D1AC40_9FIRM</name>
<keyword evidence="1" id="KW-1133">Transmembrane helix</keyword>
<dbReference type="EMBL" id="DVGK01000057">
    <property type="protein sequence ID" value="HIR13234.1"/>
    <property type="molecule type" value="Genomic_DNA"/>
</dbReference>
<keyword evidence="1" id="KW-0812">Transmembrane</keyword>
<accession>A0A9D1AC40</accession>
<gene>
    <name evidence="2" type="ORF">IAB31_04845</name>
</gene>
<organism evidence="2 3">
    <name type="scientific">Candidatus Choladousia intestinavium</name>
    <dbReference type="NCBI Taxonomy" id="2840727"/>
    <lineage>
        <taxon>Bacteria</taxon>
        <taxon>Bacillati</taxon>
        <taxon>Bacillota</taxon>
        <taxon>Clostridia</taxon>
        <taxon>Lachnospirales</taxon>
        <taxon>Lachnospiraceae</taxon>
        <taxon>Lachnospiraceae incertae sedis</taxon>
        <taxon>Candidatus Choladousia</taxon>
    </lineage>
</organism>
<sequence length="247" mass="27663">MGKLMKYEFRKTMFSKAVLLVITALVEIFYLFGVFLKWEKGLGIGVLGLVLCASVGIFYIGIESLLIWHRDLNTKQSYMLFLTPRNSFQILGAKVLENGISLFLAGVFFALLAAADWTIGMIYIGGLEEFVDLLQNFAASINVNLEIPVREILVTFFACIASWLLMVVTGYFAILLSASVLAGKKFSGFVSFVLYMILMWVDGMFLDLVPALKDFTIQYVLIILAALLLSAVYYFVSGWIMEKKLSV</sequence>
<keyword evidence="1" id="KW-0472">Membrane</keyword>
<evidence type="ECO:0000313" key="3">
    <source>
        <dbReference type="Proteomes" id="UP000886757"/>
    </source>
</evidence>
<feature type="transmembrane region" description="Helical" evidence="1">
    <location>
        <begin position="152"/>
        <end position="174"/>
    </location>
</feature>
<dbReference type="AlphaFoldDB" id="A0A9D1AC40"/>
<protein>
    <submittedName>
        <fullName evidence="2">Uncharacterized protein</fullName>
    </submittedName>
</protein>
<feature type="transmembrane region" description="Helical" evidence="1">
    <location>
        <begin position="12"/>
        <end position="36"/>
    </location>
</feature>
<evidence type="ECO:0000313" key="2">
    <source>
        <dbReference type="EMBL" id="HIR13234.1"/>
    </source>
</evidence>
<feature type="transmembrane region" description="Helical" evidence="1">
    <location>
        <begin position="186"/>
        <end position="205"/>
    </location>
</feature>
<dbReference type="Proteomes" id="UP000886757">
    <property type="component" value="Unassembled WGS sequence"/>
</dbReference>
<feature type="transmembrane region" description="Helical" evidence="1">
    <location>
        <begin position="217"/>
        <end position="236"/>
    </location>
</feature>
<feature type="transmembrane region" description="Helical" evidence="1">
    <location>
        <begin position="102"/>
        <end position="124"/>
    </location>
</feature>
<reference evidence="2" key="2">
    <citation type="journal article" date="2021" name="PeerJ">
        <title>Extensive microbial diversity within the chicken gut microbiome revealed by metagenomics and culture.</title>
        <authorList>
            <person name="Gilroy R."/>
            <person name="Ravi A."/>
            <person name="Getino M."/>
            <person name="Pursley I."/>
            <person name="Horton D.L."/>
            <person name="Alikhan N.F."/>
            <person name="Baker D."/>
            <person name="Gharbi K."/>
            <person name="Hall N."/>
            <person name="Watson M."/>
            <person name="Adriaenssens E.M."/>
            <person name="Foster-Nyarko E."/>
            <person name="Jarju S."/>
            <person name="Secka A."/>
            <person name="Antonio M."/>
            <person name="Oren A."/>
            <person name="Chaudhuri R.R."/>
            <person name="La Ragione R."/>
            <person name="Hildebrand F."/>
            <person name="Pallen M.J."/>
        </authorList>
    </citation>
    <scope>NUCLEOTIDE SEQUENCE</scope>
    <source>
        <strain evidence="2">ChiSjej4B22-8148</strain>
    </source>
</reference>
<evidence type="ECO:0000256" key="1">
    <source>
        <dbReference type="SAM" id="Phobius"/>
    </source>
</evidence>
<feature type="transmembrane region" description="Helical" evidence="1">
    <location>
        <begin position="42"/>
        <end position="68"/>
    </location>
</feature>
<comment type="caution">
    <text evidence="2">The sequence shown here is derived from an EMBL/GenBank/DDBJ whole genome shotgun (WGS) entry which is preliminary data.</text>
</comment>
<proteinExistence type="predicted"/>
<reference evidence="2" key="1">
    <citation type="submission" date="2020-10" db="EMBL/GenBank/DDBJ databases">
        <authorList>
            <person name="Gilroy R."/>
        </authorList>
    </citation>
    <scope>NUCLEOTIDE SEQUENCE</scope>
    <source>
        <strain evidence="2">ChiSjej4B22-8148</strain>
    </source>
</reference>